<dbReference type="EMBL" id="CAMXCT030000751">
    <property type="protein sequence ID" value="CAL4770129.1"/>
    <property type="molecule type" value="Genomic_DNA"/>
</dbReference>
<evidence type="ECO:0000256" key="13">
    <source>
        <dbReference type="SAM" id="MobiDB-lite"/>
    </source>
</evidence>
<feature type="region of interest" description="Disordered" evidence="13">
    <location>
        <begin position="321"/>
        <end position="428"/>
    </location>
</feature>
<dbReference type="Pfam" id="PF00271">
    <property type="entry name" value="Helicase_C"/>
    <property type="match status" value="1"/>
</dbReference>
<evidence type="ECO:0000256" key="9">
    <source>
        <dbReference type="ARBA" id="ARBA00022840"/>
    </source>
</evidence>
<evidence type="ECO:0000256" key="4">
    <source>
        <dbReference type="ARBA" id="ARBA00022517"/>
    </source>
</evidence>
<comment type="function">
    <text evidence="11">ATP-dependent RNA helicase required for 60S ribosomal subunit synthesis. Involved in efficient pre-rRNA processing, predominantly at site A3, which is necessary for the normal formation of 25S and 5.8S rRNAs.</text>
</comment>
<comment type="caution">
    <text evidence="17">The sequence shown here is derived from an EMBL/GenBank/DDBJ whole genome shotgun (WGS) entry which is preliminary data.</text>
</comment>
<dbReference type="PANTHER" id="PTHR47958">
    <property type="entry name" value="ATP-DEPENDENT RNA HELICASE DBP3"/>
    <property type="match status" value="1"/>
</dbReference>
<dbReference type="PROSITE" id="PS51194">
    <property type="entry name" value="HELICASE_CTER"/>
    <property type="match status" value="1"/>
</dbReference>
<keyword evidence="4" id="KW-0690">Ribosome biogenesis</keyword>
<dbReference type="CDD" id="cd00268">
    <property type="entry name" value="DEADc"/>
    <property type="match status" value="1"/>
</dbReference>
<keyword evidence="6" id="KW-0547">Nucleotide-binding</keyword>
<evidence type="ECO:0000313" key="20">
    <source>
        <dbReference type="Proteomes" id="UP001152797"/>
    </source>
</evidence>
<dbReference type="InterPro" id="IPR014001">
    <property type="entry name" value="Helicase_ATP-bd"/>
</dbReference>
<dbReference type="SMART" id="SM00490">
    <property type="entry name" value="HELICc"/>
    <property type="match status" value="1"/>
</dbReference>
<evidence type="ECO:0000259" key="14">
    <source>
        <dbReference type="PROSITE" id="PS51192"/>
    </source>
</evidence>
<feature type="compositionally biased region" description="Low complexity" evidence="13">
    <location>
        <begin position="383"/>
        <end position="392"/>
    </location>
</feature>
<proteinExistence type="inferred from homology"/>
<gene>
    <name evidence="17" type="ORF">C1SCF055_LOCUS10481</name>
</gene>
<evidence type="ECO:0000313" key="17">
    <source>
        <dbReference type="EMBL" id="CAI3982817.1"/>
    </source>
</evidence>
<dbReference type="CDD" id="cd18787">
    <property type="entry name" value="SF2_C_DEAD"/>
    <property type="match status" value="1"/>
</dbReference>
<comment type="subcellular location">
    <subcellularLocation>
        <location evidence="1">Nucleus</location>
        <location evidence="1">Nucleolus</location>
    </subcellularLocation>
</comment>
<dbReference type="InterPro" id="IPR001650">
    <property type="entry name" value="Helicase_C-like"/>
</dbReference>
<keyword evidence="8 19" id="KW-0347">Helicase</keyword>
<dbReference type="GO" id="GO:0003676">
    <property type="term" value="F:nucleic acid binding"/>
    <property type="evidence" value="ECO:0007669"/>
    <property type="project" value="InterPro"/>
</dbReference>
<dbReference type="InterPro" id="IPR000629">
    <property type="entry name" value="RNA-helicase_DEAD-box_CS"/>
</dbReference>
<dbReference type="SUPFAM" id="SSF52540">
    <property type="entry name" value="P-loop containing nucleoside triphosphate hydrolases"/>
    <property type="match status" value="1"/>
</dbReference>
<evidence type="ECO:0000256" key="8">
    <source>
        <dbReference type="ARBA" id="ARBA00022806"/>
    </source>
</evidence>
<feature type="domain" description="DEAD-box RNA helicase Q" evidence="16">
    <location>
        <begin position="689"/>
        <end position="717"/>
    </location>
</feature>
<dbReference type="GO" id="GO:0016787">
    <property type="term" value="F:hydrolase activity"/>
    <property type="evidence" value="ECO:0007669"/>
    <property type="project" value="UniProtKB-KW"/>
</dbReference>
<evidence type="ECO:0000259" key="16">
    <source>
        <dbReference type="PROSITE" id="PS51195"/>
    </source>
</evidence>
<feature type="compositionally biased region" description="Low complexity" evidence="13">
    <location>
        <begin position="288"/>
        <end position="300"/>
    </location>
</feature>
<comment type="similarity">
    <text evidence="2">Belongs to the DEAD box helicase family. DDX5/DBP2 subfamily.</text>
</comment>
<keyword evidence="7" id="KW-0378">Hydrolase</keyword>
<dbReference type="Pfam" id="PF05018">
    <property type="entry name" value="CFA20_dom"/>
    <property type="match status" value="1"/>
</dbReference>
<evidence type="ECO:0000256" key="6">
    <source>
        <dbReference type="ARBA" id="ARBA00022741"/>
    </source>
</evidence>
<dbReference type="PROSITE" id="PS51195">
    <property type="entry name" value="Q_MOTIF"/>
    <property type="match status" value="1"/>
</dbReference>
<feature type="compositionally biased region" description="Basic and acidic residues" evidence="13">
    <location>
        <begin position="1131"/>
        <end position="1150"/>
    </location>
</feature>
<dbReference type="Gene3D" id="3.40.50.300">
    <property type="entry name" value="P-loop containing nucleotide triphosphate hydrolases"/>
    <property type="match status" value="2"/>
</dbReference>
<dbReference type="InterPro" id="IPR027417">
    <property type="entry name" value="P-loop_NTPase"/>
</dbReference>
<feature type="compositionally biased region" description="Basic and acidic residues" evidence="13">
    <location>
        <begin position="334"/>
        <end position="355"/>
    </location>
</feature>
<keyword evidence="9" id="KW-0067">ATP-binding</keyword>
<feature type="region of interest" description="Disordered" evidence="13">
    <location>
        <begin position="607"/>
        <end position="661"/>
    </location>
</feature>
<feature type="compositionally biased region" description="Polar residues" evidence="13">
    <location>
        <begin position="1197"/>
        <end position="1208"/>
    </location>
</feature>
<sequence>MGDDLVTATSVDLLSGGATLPWKVHPGVERIYDKALKSYVYQLPANGSQAVMQLPHDGKDLGIVQPFLVFQLFLPQNYRACLLEVAITDTTSARRWLLLGASTEEAHTTMRFARLPLLGLPRGMWFNLCVDLQSLVDGAFGQEVKSVDGIVIHPECRLRKIFTLRSLPNTAEVLDGHMIKVDLSGLPSAKDRLDQSEERRVSLPHLPDYAGIDTMFVMNADRVPNLEKAEAPAAPRAHPLQRRPALQPLQPAESLSPPRSPVKNDTRNEEMPKRHDDLPGIAERKSSKLTSSTKTSKTQKVPAITVAGSAGACYGHRPLSKQKFGSGYNQLPDRTVKVKEPKGLRTARGNKERLPQTRKLRPLPLEMKEDGTCQGIQGASQPSSSGSETLGSSRRERKTSKGRATEEEHGDSVTPSPTAAKRRAQRKLHKTAEIYGAPDAVGHTLRLPHALPRFERAEVNAGRSDTQVPLPTPSSLDPLVKTAALADIQLKPLNVISKVNAVRCDTQASPPKKENSLDPLVKTAALADIQLKPLNDISKVNACRSDNQASLPNASNSFDPLVKPTLADVPPKPTFDWSKVLQFAMVTAPHLLPSFVQAKSVHALQRAMDPASSGAAPKRSSKRKLKVKGQKLQDGVPPAEPPYPKKRKATKSTKATKSDAKSVEVSAKAYRAKHAIVVQKSCLAPLATFQQARSSLGDDLVKAMEEQGYTAPTPIQAQAWPIALRGHDLVAVAKTGSGKTNGYLLPAMALIAKRGPCKSHGKHKTGLDERPPAQPSSLVMAPTRELVQQIAVEAKKLAPVVSARVLGIFGGVGKGPQVSALKAGVDLLCATPGRLRDFMTGDKTKAPVCLVDSVSYLVMDEADRMLDMGFEPEIRQIIANCPASGAAQEVLSGEARQTLFFTATWPPEVQRSALHFTHQAVKIQVGGASKETSAGLATNSNIKQMVRVVKHDDKIIALKKVIVSDLKPGETAIVFAGRKQTCDALEKELTWDPMKAEAPICAWCRALHGDKEQQDRQKALAAFRAITENPRKGQKGVLIATDVASRGLDIPGVALVVIFDYAESSTAKEAAESYVHRIGRTGRAGKEGRAITFFCPEKDVGAERLCQLLRAAGQEVPQKLEELVSEASRVEDARRSKEIKGKGKGKEAKGRGKAKLKGKGKGSPAETGTTEGCRARRRLSDKRGELDPLSGFGDQPRASQLSTIVPIQ</sequence>
<reference evidence="17" key="1">
    <citation type="submission" date="2022-10" db="EMBL/GenBank/DDBJ databases">
        <authorList>
            <person name="Chen Y."/>
            <person name="Dougan E. K."/>
            <person name="Chan C."/>
            <person name="Rhodes N."/>
            <person name="Thang M."/>
        </authorList>
    </citation>
    <scope>NUCLEOTIDE SEQUENCE</scope>
</reference>
<evidence type="ECO:0000313" key="18">
    <source>
        <dbReference type="EMBL" id="CAL1136192.1"/>
    </source>
</evidence>
<dbReference type="Proteomes" id="UP001152797">
    <property type="component" value="Unassembled WGS sequence"/>
</dbReference>
<dbReference type="InterPro" id="IPR014014">
    <property type="entry name" value="RNA_helicase_DEAD_Q_motif"/>
</dbReference>
<dbReference type="Pfam" id="PF00270">
    <property type="entry name" value="DEAD"/>
    <property type="match status" value="1"/>
</dbReference>
<feature type="compositionally biased region" description="Basic and acidic residues" evidence="13">
    <location>
        <begin position="262"/>
        <end position="286"/>
    </location>
</feature>
<dbReference type="GO" id="GO:0003724">
    <property type="term" value="F:RNA helicase activity"/>
    <property type="evidence" value="ECO:0007669"/>
    <property type="project" value="UniProtKB-EC"/>
</dbReference>
<evidence type="ECO:0000313" key="19">
    <source>
        <dbReference type="EMBL" id="CAL4770129.1"/>
    </source>
</evidence>
<feature type="domain" description="Helicase C-terminal" evidence="15">
    <location>
        <begin position="941"/>
        <end position="1124"/>
    </location>
</feature>
<dbReference type="SMART" id="SM00487">
    <property type="entry name" value="DEXDc"/>
    <property type="match status" value="1"/>
</dbReference>
<keyword evidence="5" id="KW-0698">rRNA processing</keyword>
<evidence type="ECO:0000256" key="3">
    <source>
        <dbReference type="ARBA" id="ARBA00012552"/>
    </source>
</evidence>
<keyword evidence="10" id="KW-0539">Nucleus</keyword>
<feature type="domain" description="Helicase ATP-binding" evidence="14">
    <location>
        <begin position="720"/>
        <end position="923"/>
    </location>
</feature>
<evidence type="ECO:0000256" key="1">
    <source>
        <dbReference type="ARBA" id="ARBA00004604"/>
    </source>
</evidence>
<evidence type="ECO:0000256" key="7">
    <source>
        <dbReference type="ARBA" id="ARBA00022801"/>
    </source>
</evidence>
<feature type="short sequence motif" description="Q motif" evidence="12">
    <location>
        <begin position="689"/>
        <end position="717"/>
    </location>
</feature>
<dbReference type="PROSITE" id="PS00039">
    <property type="entry name" value="DEAD_ATP_HELICASE"/>
    <property type="match status" value="1"/>
</dbReference>
<dbReference type="PROSITE" id="PS51192">
    <property type="entry name" value="HELICASE_ATP_BIND_1"/>
    <property type="match status" value="1"/>
</dbReference>
<dbReference type="InterPro" id="IPR044742">
    <property type="entry name" value="DEAD/DEAH_RhlB"/>
</dbReference>
<evidence type="ECO:0000256" key="5">
    <source>
        <dbReference type="ARBA" id="ARBA00022552"/>
    </source>
</evidence>
<name>A0A9P1BZT6_9DINO</name>
<evidence type="ECO:0000259" key="15">
    <source>
        <dbReference type="PROSITE" id="PS51194"/>
    </source>
</evidence>
<feature type="region of interest" description="Disordered" evidence="13">
    <location>
        <begin position="1131"/>
        <end position="1208"/>
    </location>
</feature>
<evidence type="ECO:0000256" key="12">
    <source>
        <dbReference type="PROSITE-ProRule" id="PRU00552"/>
    </source>
</evidence>
<keyword evidence="20" id="KW-1185">Reference proteome</keyword>
<dbReference type="EC" id="3.6.4.13" evidence="3"/>
<organism evidence="17">
    <name type="scientific">Cladocopium goreaui</name>
    <dbReference type="NCBI Taxonomy" id="2562237"/>
    <lineage>
        <taxon>Eukaryota</taxon>
        <taxon>Sar</taxon>
        <taxon>Alveolata</taxon>
        <taxon>Dinophyceae</taxon>
        <taxon>Suessiales</taxon>
        <taxon>Symbiodiniaceae</taxon>
        <taxon>Cladocopium</taxon>
    </lineage>
</organism>
<reference evidence="18" key="2">
    <citation type="submission" date="2024-04" db="EMBL/GenBank/DDBJ databases">
        <authorList>
            <person name="Chen Y."/>
            <person name="Shah S."/>
            <person name="Dougan E. K."/>
            <person name="Thang M."/>
            <person name="Chan C."/>
        </authorList>
    </citation>
    <scope>NUCLEOTIDE SEQUENCE [LARGE SCALE GENOMIC DNA]</scope>
</reference>
<dbReference type="EMBL" id="CAMXCT010000751">
    <property type="protein sequence ID" value="CAI3982817.1"/>
    <property type="molecule type" value="Genomic_DNA"/>
</dbReference>
<feature type="region of interest" description="Disordered" evidence="13">
    <location>
        <begin position="247"/>
        <end position="302"/>
    </location>
</feature>
<dbReference type="GO" id="GO:0005524">
    <property type="term" value="F:ATP binding"/>
    <property type="evidence" value="ECO:0007669"/>
    <property type="project" value="UniProtKB-KW"/>
</dbReference>
<evidence type="ECO:0000256" key="10">
    <source>
        <dbReference type="ARBA" id="ARBA00023242"/>
    </source>
</evidence>
<dbReference type="EMBL" id="CAMXCT020000751">
    <property type="protein sequence ID" value="CAL1136192.1"/>
    <property type="molecule type" value="Genomic_DNA"/>
</dbReference>
<dbReference type="InterPro" id="IPR007714">
    <property type="entry name" value="CFA20_dom"/>
</dbReference>
<protein>
    <recommendedName>
        <fullName evidence="3">RNA helicase</fullName>
        <ecNumber evidence="3">3.6.4.13</ecNumber>
    </recommendedName>
</protein>
<dbReference type="AlphaFoldDB" id="A0A9P1BZT6"/>
<feature type="compositionally biased region" description="Basic residues" evidence="13">
    <location>
        <begin position="1151"/>
        <end position="1160"/>
    </location>
</feature>
<evidence type="ECO:0000256" key="11">
    <source>
        <dbReference type="ARBA" id="ARBA00037449"/>
    </source>
</evidence>
<evidence type="ECO:0000256" key="2">
    <source>
        <dbReference type="ARBA" id="ARBA00009334"/>
    </source>
</evidence>
<feature type="compositionally biased region" description="Basic residues" evidence="13">
    <location>
        <begin position="619"/>
        <end position="629"/>
    </location>
</feature>
<accession>A0A9P1BZT6</accession>
<dbReference type="InterPro" id="IPR011545">
    <property type="entry name" value="DEAD/DEAH_box_helicase_dom"/>
</dbReference>